<dbReference type="InterPro" id="IPR048591">
    <property type="entry name" value="WDHD1/CFT4_hel"/>
</dbReference>
<dbReference type="Proteomes" id="UP000886523">
    <property type="component" value="Unassembled WGS sequence"/>
</dbReference>
<evidence type="ECO:0008006" key="12">
    <source>
        <dbReference type="Google" id="ProtNLM"/>
    </source>
</evidence>
<dbReference type="GO" id="GO:0043596">
    <property type="term" value="C:nuclear replication fork"/>
    <property type="evidence" value="ECO:0007669"/>
    <property type="project" value="TreeGrafter"/>
</dbReference>
<dbReference type="PROSITE" id="PS50294">
    <property type="entry name" value="WD_REPEATS_REGION"/>
    <property type="match status" value="3"/>
</dbReference>
<evidence type="ECO:0000313" key="10">
    <source>
        <dbReference type="EMBL" id="KAF9505852.1"/>
    </source>
</evidence>
<keyword evidence="3" id="KW-0677">Repeat</keyword>
<dbReference type="Pfam" id="PF12341">
    <property type="entry name" value="Mcl1_mid"/>
    <property type="match status" value="1"/>
</dbReference>
<feature type="repeat" description="WD" evidence="5">
    <location>
        <begin position="157"/>
        <end position="188"/>
    </location>
</feature>
<dbReference type="EMBL" id="MU129134">
    <property type="protein sequence ID" value="KAF9505852.1"/>
    <property type="molecule type" value="Genomic_DNA"/>
</dbReference>
<organism evidence="10 11">
    <name type="scientific">Hydnum rufescens UP504</name>
    <dbReference type="NCBI Taxonomy" id="1448309"/>
    <lineage>
        <taxon>Eukaryota</taxon>
        <taxon>Fungi</taxon>
        <taxon>Dikarya</taxon>
        <taxon>Basidiomycota</taxon>
        <taxon>Agaricomycotina</taxon>
        <taxon>Agaricomycetes</taxon>
        <taxon>Cantharellales</taxon>
        <taxon>Hydnaceae</taxon>
        <taxon>Hydnum</taxon>
    </lineage>
</organism>
<dbReference type="InterPro" id="IPR001680">
    <property type="entry name" value="WD40_rpt"/>
</dbReference>
<dbReference type="GO" id="GO:0006281">
    <property type="term" value="P:DNA repair"/>
    <property type="evidence" value="ECO:0007669"/>
    <property type="project" value="TreeGrafter"/>
</dbReference>
<sequence length="1144" mass="124670">MVTLRKQIRDSNNQQRDFANMSTNSPLIVNSAHDTGLTKLCFSSDGKKLYTAGDDSVIRVWDTSKDASQEPKVVNDADEGVTSLDCSKNAWISSSHDSHVRKYNAANDTFEGLITRSPAVAVRCVALSPDGQKVAVTSDELEVKVIAVSDPLNVILLSGHKRGVRSASWHPAGETLTTCGQDGMIHAWAVTPESSREPSHSIDGIIPAVHDVESAEFLYDASAVWHPNGRYFVVASKIHDIVVVSHDTWTQVGGYSKGGGHTSAITALSFSINGRYLASAGADGQVFVWDTTSRSILFRRQSTSKVAIPSLRFSPTANHLAWTDVEGSLVRWVDPIPSSYPNPVKEVDALGEFKGVGLEDDYRDDWIIDDELGEGYKKDISGPIDHGPKGLREMVNITKAQPAFQSGSTPFGNKKRYLAFNMIGVIEATDQETHQIINVEFHDKSLYRGYHFQDHHRFHLASLGPRGVLYACAPEGDNLAVVNYRPYDTWASSAEWQVSLPMDESAVVVCAGGAPYKKGKDSGDHGDDEDDFAGPSDAGGAGHAIVATTSGTIRFWLGTGVQTYVWHIGGEVVAMEAGAEWVFVVHREGGTSLDGCQNLKYTLMSLESYDVINTGSLPLGKAVTLQWIGITAEGAPAMYDSRGLLSILDRFRRPTQGRWVPILDTNMLARKKGKDETYWAVGLSVKEFMCIILKGKETHPGFPRPPVLDLEVQMPLLNLDTEQGRAEERTVREKIQITMRRDALPPSVTTSGEIHRQELERDKVLISLIQTACKADKLERALDYTSMLHHLASFDLAQKVADFYHLPGLKEKMAALRDVREDADDVNSEEAGCSTRVGTNQRAGPSRETSKTFGPLPVVPRRSLAAASPFPPSTPSELPMPSSPPVAAASSSSVQYVSGVKGDVFSETPDSSNVSGKRKYDEDVDTPTSELFNFSPKKKVSPFRRTALPSAPAKSTNPFARKKTDVAPGPSSNPFARNGPGKTSIVKSNSFFDRVDAAESDVAPRPKGRAAKEKDKEEKTKKDGAAKQTTLFGLPPPPPKASKKGKEKDQDKTASNDKRQMDPSKEATTKNVPHLEEDPNENAELSTQETGDILEETQPSTQVLERSLPIDDGGDQREASPDWDITQDTDVDMDFAPAAVAIES</sequence>
<evidence type="ECO:0000259" key="9">
    <source>
        <dbReference type="Pfam" id="PF24817"/>
    </source>
</evidence>
<feature type="region of interest" description="Disordered" evidence="6">
    <location>
        <begin position="903"/>
        <end position="1131"/>
    </location>
</feature>
<evidence type="ECO:0000259" key="7">
    <source>
        <dbReference type="Pfam" id="PF12341"/>
    </source>
</evidence>
<dbReference type="Pfam" id="PF20946">
    <property type="entry name" value="Ctf4_C"/>
    <property type="match status" value="1"/>
</dbReference>
<dbReference type="Pfam" id="PF24817">
    <property type="entry name" value="WD40_WDHD1_1st"/>
    <property type="match status" value="1"/>
</dbReference>
<dbReference type="GO" id="GO:0006261">
    <property type="term" value="P:DNA-templated DNA replication"/>
    <property type="evidence" value="ECO:0007669"/>
    <property type="project" value="TreeGrafter"/>
</dbReference>
<feature type="domain" description="WDHD1/CFT4 helical bundle" evidence="8">
    <location>
        <begin position="725"/>
        <end position="821"/>
    </location>
</feature>
<dbReference type="SUPFAM" id="SSF50978">
    <property type="entry name" value="WD40 repeat-like"/>
    <property type="match status" value="1"/>
</dbReference>
<dbReference type="PROSITE" id="PS50082">
    <property type="entry name" value="WD_REPEATS_2"/>
    <property type="match status" value="3"/>
</dbReference>
<feature type="domain" description="WDHD1/CFT4 second beta-propeller" evidence="7">
    <location>
        <begin position="403"/>
        <end position="716"/>
    </location>
</feature>
<keyword evidence="11" id="KW-1185">Reference proteome</keyword>
<feature type="compositionally biased region" description="Basic and acidic residues" evidence="6">
    <location>
        <begin position="1010"/>
        <end position="1025"/>
    </location>
</feature>
<keyword evidence="2 5" id="KW-0853">WD repeat</keyword>
<dbReference type="InterPro" id="IPR022100">
    <property type="entry name" value="WDHD1/CFT4_beta-prop_2nd"/>
</dbReference>
<dbReference type="PANTHER" id="PTHR19932">
    <property type="entry name" value="WD REPEAT AND HMG-BOX DNA BINDING PROTEIN"/>
    <property type="match status" value="1"/>
</dbReference>
<feature type="repeat" description="WD" evidence="5">
    <location>
        <begin position="30"/>
        <end position="71"/>
    </location>
</feature>
<evidence type="ECO:0000256" key="2">
    <source>
        <dbReference type="ARBA" id="ARBA00022574"/>
    </source>
</evidence>
<dbReference type="GO" id="GO:0000278">
    <property type="term" value="P:mitotic cell cycle"/>
    <property type="evidence" value="ECO:0007669"/>
    <property type="project" value="TreeGrafter"/>
</dbReference>
<name>A0A9P6DLH1_9AGAM</name>
<evidence type="ECO:0000313" key="11">
    <source>
        <dbReference type="Proteomes" id="UP000886523"/>
    </source>
</evidence>
<dbReference type="AlphaFoldDB" id="A0A9P6DLH1"/>
<feature type="region of interest" description="Disordered" evidence="6">
    <location>
        <begin position="821"/>
        <end position="888"/>
    </location>
</feature>
<evidence type="ECO:0000256" key="5">
    <source>
        <dbReference type="PROSITE-ProRule" id="PRU00221"/>
    </source>
</evidence>
<dbReference type="InterPro" id="IPR057646">
    <property type="entry name" value="WD40_WDHD1_1st"/>
</dbReference>
<comment type="subcellular location">
    <subcellularLocation>
        <location evidence="1">Nucleus</location>
    </subcellularLocation>
</comment>
<keyword evidence="4" id="KW-0539">Nucleus</keyword>
<evidence type="ECO:0000256" key="6">
    <source>
        <dbReference type="SAM" id="MobiDB-lite"/>
    </source>
</evidence>
<reference evidence="10" key="1">
    <citation type="journal article" date="2020" name="Nat. Commun.">
        <title>Large-scale genome sequencing of mycorrhizal fungi provides insights into the early evolution of symbiotic traits.</title>
        <authorList>
            <person name="Miyauchi S."/>
            <person name="Kiss E."/>
            <person name="Kuo A."/>
            <person name="Drula E."/>
            <person name="Kohler A."/>
            <person name="Sanchez-Garcia M."/>
            <person name="Morin E."/>
            <person name="Andreopoulos B."/>
            <person name="Barry K.W."/>
            <person name="Bonito G."/>
            <person name="Buee M."/>
            <person name="Carver A."/>
            <person name="Chen C."/>
            <person name="Cichocki N."/>
            <person name="Clum A."/>
            <person name="Culley D."/>
            <person name="Crous P.W."/>
            <person name="Fauchery L."/>
            <person name="Girlanda M."/>
            <person name="Hayes R.D."/>
            <person name="Keri Z."/>
            <person name="LaButti K."/>
            <person name="Lipzen A."/>
            <person name="Lombard V."/>
            <person name="Magnuson J."/>
            <person name="Maillard F."/>
            <person name="Murat C."/>
            <person name="Nolan M."/>
            <person name="Ohm R.A."/>
            <person name="Pangilinan J."/>
            <person name="Pereira M.F."/>
            <person name="Perotto S."/>
            <person name="Peter M."/>
            <person name="Pfister S."/>
            <person name="Riley R."/>
            <person name="Sitrit Y."/>
            <person name="Stielow J.B."/>
            <person name="Szollosi G."/>
            <person name="Zifcakova L."/>
            <person name="Stursova M."/>
            <person name="Spatafora J.W."/>
            <person name="Tedersoo L."/>
            <person name="Vaario L.M."/>
            <person name="Yamada A."/>
            <person name="Yan M."/>
            <person name="Wang P."/>
            <person name="Xu J."/>
            <person name="Bruns T."/>
            <person name="Baldrian P."/>
            <person name="Vilgalys R."/>
            <person name="Dunand C."/>
            <person name="Henrissat B."/>
            <person name="Grigoriev I.V."/>
            <person name="Hibbett D."/>
            <person name="Nagy L.G."/>
            <person name="Martin F.M."/>
        </authorList>
    </citation>
    <scope>NUCLEOTIDE SEQUENCE</scope>
    <source>
        <strain evidence="10">UP504</strain>
    </source>
</reference>
<comment type="caution">
    <text evidence="10">The sequence shown here is derived from an EMBL/GenBank/DDBJ whole genome shotgun (WGS) entry which is preliminary data.</text>
</comment>
<dbReference type="GO" id="GO:0003682">
    <property type="term" value="F:chromatin binding"/>
    <property type="evidence" value="ECO:0007669"/>
    <property type="project" value="TreeGrafter"/>
</dbReference>
<dbReference type="PANTHER" id="PTHR19932:SF10">
    <property type="entry name" value="WD REPEAT AND HMG-BOX DNA-BINDING PROTEIN 1"/>
    <property type="match status" value="1"/>
</dbReference>
<dbReference type="Gene3D" id="2.130.10.10">
    <property type="entry name" value="YVTN repeat-like/Quinoprotein amine dehydrogenase"/>
    <property type="match status" value="2"/>
</dbReference>
<dbReference type="InterPro" id="IPR019775">
    <property type="entry name" value="WD40_repeat_CS"/>
</dbReference>
<feature type="compositionally biased region" description="Polar residues" evidence="6">
    <location>
        <begin position="10"/>
        <end position="22"/>
    </location>
</feature>
<evidence type="ECO:0000256" key="3">
    <source>
        <dbReference type="ARBA" id="ARBA00022737"/>
    </source>
</evidence>
<evidence type="ECO:0000259" key="8">
    <source>
        <dbReference type="Pfam" id="PF20946"/>
    </source>
</evidence>
<evidence type="ECO:0000256" key="1">
    <source>
        <dbReference type="ARBA" id="ARBA00004123"/>
    </source>
</evidence>
<proteinExistence type="predicted"/>
<feature type="repeat" description="WD" evidence="5">
    <location>
        <begin position="258"/>
        <end position="299"/>
    </location>
</feature>
<dbReference type="SMART" id="SM00320">
    <property type="entry name" value="WD40"/>
    <property type="match status" value="6"/>
</dbReference>
<feature type="region of interest" description="Disordered" evidence="6">
    <location>
        <begin position="1"/>
        <end position="22"/>
    </location>
</feature>
<dbReference type="OrthoDB" id="427368at2759"/>
<protein>
    <recommendedName>
        <fullName evidence="12">Minichromosome loss protein Mcl1 middle region domain-containing protein</fullName>
    </recommendedName>
</protein>
<gene>
    <name evidence="10" type="ORF">BS47DRAFT_1489634</name>
</gene>
<feature type="domain" description="WDHD1 first WD40" evidence="9">
    <location>
        <begin position="32"/>
        <end position="329"/>
    </location>
</feature>
<dbReference type="InterPro" id="IPR036322">
    <property type="entry name" value="WD40_repeat_dom_sf"/>
</dbReference>
<dbReference type="InterPro" id="IPR015943">
    <property type="entry name" value="WD40/YVTN_repeat-like_dom_sf"/>
</dbReference>
<feature type="compositionally biased region" description="Basic and acidic residues" evidence="6">
    <location>
        <begin position="1044"/>
        <end position="1077"/>
    </location>
</feature>
<accession>A0A9P6DLH1</accession>
<dbReference type="PROSITE" id="PS00678">
    <property type="entry name" value="WD_REPEATS_1"/>
    <property type="match status" value="1"/>
</dbReference>
<evidence type="ECO:0000256" key="4">
    <source>
        <dbReference type="ARBA" id="ARBA00023242"/>
    </source>
</evidence>